<dbReference type="Proteomes" id="UP000201613">
    <property type="component" value="Unassembled WGS sequence"/>
</dbReference>
<dbReference type="AlphaFoldDB" id="A0A238LDC2"/>
<evidence type="ECO:0000256" key="4">
    <source>
        <dbReference type="PROSITE-ProRule" id="PRU10040"/>
    </source>
</evidence>
<dbReference type="GO" id="GO:0045490">
    <property type="term" value="P:pectin catabolic process"/>
    <property type="evidence" value="ECO:0007669"/>
    <property type="project" value="UniProtKB-UniRule"/>
</dbReference>
<comment type="similarity">
    <text evidence="1">Belongs to the pectinesterase family.</text>
</comment>
<dbReference type="PROSITE" id="PS00503">
    <property type="entry name" value="PECTINESTERASE_2"/>
    <property type="match status" value="1"/>
</dbReference>
<feature type="domain" description="Pectinesterase catalytic" evidence="6">
    <location>
        <begin position="188"/>
        <end position="317"/>
    </location>
</feature>
<accession>A0A238LDC2</accession>
<sequence>MRPQLTPAQAEAFSRDAVLRHTGRAGADRADPWVPERLSLPFSPDYVVGRGHHRTVQAAVNSAIRDGRTGRVVIGVEPGVHEGLIHVPPLPFPITLAGLGRRPEQTVLKASIDAEMPGAEFATRFEAHVSDAPEAVLSIVRRIAAQDKITTANASVLRIECDGFQLHNLTVRNGYQADRAQDGAHRRNAAGQFTTGQHQAVAVLVDGADRVQLQDVHLRSFQDTLYLQSPTKGTTVRTHLSGCDIEGDVDFIFGQSTAWFDGCTIRSLGTRAPECWVAAPATDIRTRYGFVFHDCDFVHDGSALAQRRQMRLGRQWFEGVRATPYGHPTVAGYRCDLAETSAYTPPLGTISRATLESVGKCVILRSRIGRHIDLTTPWDSWSGRNWGPRYRPALYTAGDMMAQLGGWLARQRIRYDDIDPDMVFLSEFENQWSDPGPSG</sequence>
<evidence type="ECO:0000313" key="7">
    <source>
        <dbReference type="EMBL" id="SMY07582.1"/>
    </source>
</evidence>
<dbReference type="InterPro" id="IPR012334">
    <property type="entry name" value="Pectin_lyas_fold"/>
</dbReference>
<dbReference type="InterPro" id="IPR000070">
    <property type="entry name" value="Pectinesterase_cat"/>
</dbReference>
<dbReference type="SUPFAM" id="SSF51126">
    <property type="entry name" value="Pectin lyase-like"/>
    <property type="match status" value="1"/>
</dbReference>
<keyword evidence="2 5" id="KW-0378">Hydrolase</keyword>
<comment type="pathway">
    <text evidence="5">Glycan metabolism; pectin degradation; 2-dehydro-3-deoxy-D-gluconate from pectin: step 1/5.</text>
</comment>
<keyword evidence="3 5" id="KW-0063">Aspartyl esterase</keyword>
<keyword evidence="8" id="KW-1185">Reference proteome</keyword>
<dbReference type="PANTHER" id="PTHR31321">
    <property type="entry name" value="ACYL-COA THIOESTER HYDROLASE YBHC-RELATED"/>
    <property type="match status" value="1"/>
</dbReference>
<dbReference type="GO" id="GO:0042545">
    <property type="term" value="P:cell wall modification"/>
    <property type="evidence" value="ECO:0007669"/>
    <property type="project" value="UniProtKB-UniRule"/>
</dbReference>
<dbReference type="InterPro" id="IPR033131">
    <property type="entry name" value="Pectinesterase_Asp_AS"/>
</dbReference>
<dbReference type="Gene3D" id="2.160.20.10">
    <property type="entry name" value="Single-stranded right-handed beta-helix, Pectin lyase-like"/>
    <property type="match status" value="1"/>
</dbReference>
<gene>
    <name evidence="7" type="primary">pemB</name>
    <name evidence="7" type="ORF">LOM8899_01718</name>
</gene>
<dbReference type="GO" id="GO:0030599">
    <property type="term" value="F:pectinesterase activity"/>
    <property type="evidence" value="ECO:0007669"/>
    <property type="project" value="UniProtKB-UniRule"/>
</dbReference>
<evidence type="ECO:0000256" key="1">
    <source>
        <dbReference type="ARBA" id="ARBA00008891"/>
    </source>
</evidence>
<dbReference type="EMBL" id="FXZK01000002">
    <property type="protein sequence ID" value="SMY07582.1"/>
    <property type="molecule type" value="Genomic_DNA"/>
</dbReference>
<protein>
    <recommendedName>
        <fullName evidence="5">Pectinesterase</fullName>
        <ecNumber evidence="5">3.1.1.11</ecNumber>
    </recommendedName>
</protein>
<name>A0A238LDC2_9RHOB</name>
<evidence type="ECO:0000256" key="3">
    <source>
        <dbReference type="ARBA" id="ARBA00023085"/>
    </source>
</evidence>
<dbReference type="EC" id="3.1.1.11" evidence="5"/>
<comment type="catalytic activity">
    <reaction evidence="5">
        <text>[(1-&gt;4)-alpha-D-galacturonosyl methyl ester](n) + n H2O = [(1-&gt;4)-alpha-D-galacturonosyl](n) + n methanol + n H(+)</text>
        <dbReference type="Rhea" id="RHEA:22380"/>
        <dbReference type="Rhea" id="RHEA-COMP:14570"/>
        <dbReference type="Rhea" id="RHEA-COMP:14573"/>
        <dbReference type="ChEBI" id="CHEBI:15377"/>
        <dbReference type="ChEBI" id="CHEBI:15378"/>
        <dbReference type="ChEBI" id="CHEBI:17790"/>
        <dbReference type="ChEBI" id="CHEBI:140522"/>
        <dbReference type="ChEBI" id="CHEBI:140523"/>
        <dbReference type="EC" id="3.1.1.11"/>
    </reaction>
</comment>
<evidence type="ECO:0000259" key="6">
    <source>
        <dbReference type="Pfam" id="PF01095"/>
    </source>
</evidence>
<dbReference type="OrthoDB" id="191551at2"/>
<dbReference type="Pfam" id="PF01095">
    <property type="entry name" value="Pectinesterase"/>
    <property type="match status" value="1"/>
</dbReference>
<dbReference type="GO" id="GO:0009279">
    <property type="term" value="C:cell outer membrane"/>
    <property type="evidence" value="ECO:0007669"/>
    <property type="project" value="TreeGrafter"/>
</dbReference>
<evidence type="ECO:0000256" key="5">
    <source>
        <dbReference type="RuleBase" id="RU000589"/>
    </source>
</evidence>
<evidence type="ECO:0000313" key="8">
    <source>
        <dbReference type="Proteomes" id="UP000201613"/>
    </source>
</evidence>
<organism evidence="7 8">
    <name type="scientific">Flavimaricola marinus</name>
    <dbReference type="NCBI Taxonomy" id="1819565"/>
    <lineage>
        <taxon>Bacteria</taxon>
        <taxon>Pseudomonadati</taxon>
        <taxon>Pseudomonadota</taxon>
        <taxon>Alphaproteobacteria</taxon>
        <taxon>Rhodobacterales</taxon>
        <taxon>Paracoccaceae</taxon>
        <taxon>Flavimaricola</taxon>
    </lineage>
</organism>
<feature type="active site" evidence="4">
    <location>
        <position position="250"/>
    </location>
</feature>
<evidence type="ECO:0000256" key="2">
    <source>
        <dbReference type="ARBA" id="ARBA00022801"/>
    </source>
</evidence>
<dbReference type="UniPathway" id="UPA00545">
    <property type="reaction ID" value="UER00823"/>
</dbReference>
<dbReference type="InterPro" id="IPR011050">
    <property type="entry name" value="Pectin_lyase_fold/virulence"/>
</dbReference>
<reference evidence="7 8" key="1">
    <citation type="submission" date="2017-05" db="EMBL/GenBank/DDBJ databases">
        <authorList>
            <person name="Song R."/>
            <person name="Chenine A.L."/>
            <person name="Ruprecht R.M."/>
        </authorList>
    </citation>
    <scope>NUCLEOTIDE SEQUENCE [LARGE SCALE GENOMIC DNA]</scope>
    <source>
        <strain evidence="7 8">CECT 8899</strain>
    </source>
</reference>
<dbReference type="PANTHER" id="PTHR31321:SF57">
    <property type="entry name" value="PECTINESTERASE 53-RELATED"/>
    <property type="match status" value="1"/>
</dbReference>
<proteinExistence type="inferred from homology"/>